<dbReference type="Proteomes" id="UP000003843">
    <property type="component" value="Unassembled WGS sequence"/>
</dbReference>
<evidence type="ECO:0000313" key="3">
    <source>
        <dbReference type="Proteomes" id="UP000003843"/>
    </source>
</evidence>
<protein>
    <recommendedName>
        <fullName evidence="4">Lipoprotein</fullName>
    </recommendedName>
</protein>
<feature type="chain" id="PRO_5003018587" description="Lipoprotein" evidence="1">
    <location>
        <begin position="25"/>
        <end position="108"/>
    </location>
</feature>
<feature type="signal peptide" evidence="1">
    <location>
        <begin position="1"/>
        <end position="24"/>
    </location>
</feature>
<proteinExistence type="predicted"/>
<name>D0WDM7_NEILA</name>
<dbReference type="AlphaFoldDB" id="D0WDM7"/>
<organism evidence="2 3">
    <name type="scientific">Neisseria lactamica ATCC 23970</name>
    <dbReference type="NCBI Taxonomy" id="546265"/>
    <lineage>
        <taxon>Bacteria</taxon>
        <taxon>Pseudomonadati</taxon>
        <taxon>Pseudomonadota</taxon>
        <taxon>Betaproteobacteria</taxon>
        <taxon>Neisseriales</taxon>
        <taxon>Neisseriaceae</taxon>
        <taxon>Neisseria</taxon>
    </lineage>
</organism>
<reference evidence="2 3" key="1">
    <citation type="submission" date="2009-10" db="EMBL/GenBank/DDBJ databases">
        <authorList>
            <person name="Weinstock G."/>
            <person name="Sodergren E."/>
            <person name="Clifton S."/>
            <person name="Fulton L."/>
            <person name="Fulton B."/>
            <person name="Courtney L."/>
            <person name="Fronick C."/>
            <person name="Harrison M."/>
            <person name="Strong C."/>
            <person name="Farmer C."/>
            <person name="Delahaunty K."/>
            <person name="Markovic C."/>
            <person name="Hall O."/>
            <person name="Minx P."/>
            <person name="Tomlinson C."/>
            <person name="Mitreva M."/>
            <person name="Nelson J."/>
            <person name="Hou S."/>
            <person name="Wollam A."/>
            <person name="Pepin K.H."/>
            <person name="Johnson M."/>
            <person name="Bhonagiri V."/>
            <person name="Nash W.E."/>
            <person name="Warren W."/>
            <person name="Chinwalla A."/>
            <person name="Mardis E.R."/>
            <person name="Wilson R.K."/>
        </authorList>
    </citation>
    <scope>NUCLEOTIDE SEQUENCE [LARGE SCALE GENOMIC DNA]</scope>
    <source>
        <strain evidence="2 3">ATCC 23970</strain>
    </source>
</reference>
<keyword evidence="1" id="KW-0732">Signal</keyword>
<evidence type="ECO:0000313" key="2">
    <source>
        <dbReference type="EMBL" id="EEZ74315.1"/>
    </source>
</evidence>
<sequence>MEKNMKKTLSNLMLISFCSTMLTACPFWGSCANWNCSELNPRWVKSVHNCRSNNYKVVLSAIGSKFNYQSTSQVQDSDIGQHISGQCTYYDGRYDVRKDKQYGHLFVQ</sequence>
<comment type="caution">
    <text evidence="2">The sequence shown here is derived from an EMBL/GenBank/DDBJ whole genome shotgun (WGS) entry which is preliminary data.</text>
</comment>
<dbReference type="EMBL" id="ACEQ02000063">
    <property type="protein sequence ID" value="EEZ74315.1"/>
    <property type="molecule type" value="Genomic_DNA"/>
</dbReference>
<accession>D0WDM7</accession>
<evidence type="ECO:0000256" key="1">
    <source>
        <dbReference type="SAM" id="SignalP"/>
    </source>
</evidence>
<gene>
    <name evidence="2" type="ORF">NEILACOT_05664</name>
</gene>
<dbReference type="PROSITE" id="PS51257">
    <property type="entry name" value="PROKAR_LIPOPROTEIN"/>
    <property type="match status" value="1"/>
</dbReference>
<evidence type="ECO:0008006" key="4">
    <source>
        <dbReference type="Google" id="ProtNLM"/>
    </source>
</evidence>